<keyword evidence="4 7" id="KW-1133">Transmembrane helix</keyword>
<evidence type="ECO:0000256" key="5">
    <source>
        <dbReference type="ARBA" id="ARBA00023136"/>
    </source>
</evidence>
<keyword evidence="2 7" id="KW-0812">Transmembrane</keyword>
<keyword evidence="5 7" id="KW-0472">Membrane</keyword>
<evidence type="ECO:0000313" key="8">
    <source>
        <dbReference type="EMBL" id="KAL3624694.1"/>
    </source>
</evidence>
<evidence type="ECO:0008006" key="10">
    <source>
        <dbReference type="Google" id="ProtNLM"/>
    </source>
</evidence>
<comment type="subcellular location">
    <subcellularLocation>
        <location evidence="1">Endomembrane system</location>
        <topology evidence="1">Multi-pass membrane protein</topology>
    </subcellularLocation>
</comment>
<gene>
    <name evidence="8" type="ORF">CASFOL_031362</name>
</gene>
<protein>
    <recommendedName>
        <fullName evidence="10">CASP-like protein</fullName>
    </recommendedName>
</protein>
<dbReference type="Pfam" id="PF06749">
    <property type="entry name" value="DUF1218"/>
    <property type="match status" value="1"/>
</dbReference>
<organism evidence="8 9">
    <name type="scientific">Castilleja foliolosa</name>
    <dbReference type="NCBI Taxonomy" id="1961234"/>
    <lineage>
        <taxon>Eukaryota</taxon>
        <taxon>Viridiplantae</taxon>
        <taxon>Streptophyta</taxon>
        <taxon>Embryophyta</taxon>
        <taxon>Tracheophyta</taxon>
        <taxon>Spermatophyta</taxon>
        <taxon>Magnoliopsida</taxon>
        <taxon>eudicotyledons</taxon>
        <taxon>Gunneridae</taxon>
        <taxon>Pentapetalae</taxon>
        <taxon>asterids</taxon>
        <taxon>lamiids</taxon>
        <taxon>Lamiales</taxon>
        <taxon>Orobanchaceae</taxon>
        <taxon>Pedicularideae</taxon>
        <taxon>Castillejinae</taxon>
        <taxon>Castilleja</taxon>
    </lineage>
</organism>
<dbReference type="PANTHER" id="PTHR31769">
    <property type="entry name" value="OS07G0462200 PROTEIN-RELATED"/>
    <property type="match status" value="1"/>
</dbReference>
<evidence type="ECO:0000256" key="7">
    <source>
        <dbReference type="SAM" id="Phobius"/>
    </source>
</evidence>
<evidence type="ECO:0000256" key="2">
    <source>
        <dbReference type="ARBA" id="ARBA00022692"/>
    </source>
</evidence>
<proteinExistence type="inferred from homology"/>
<dbReference type="InterPro" id="IPR009606">
    <property type="entry name" value="DEAL/Modifying_wall_lignin1/2"/>
</dbReference>
<feature type="transmembrane region" description="Helical" evidence="7">
    <location>
        <begin position="52"/>
        <end position="73"/>
    </location>
</feature>
<evidence type="ECO:0000313" key="9">
    <source>
        <dbReference type="Proteomes" id="UP001632038"/>
    </source>
</evidence>
<evidence type="ECO:0000256" key="3">
    <source>
        <dbReference type="ARBA" id="ARBA00022729"/>
    </source>
</evidence>
<accession>A0ABD3C5H1</accession>
<evidence type="ECO:0000256" key="6">
    <source>
        <dbReference type="ARBA" id="ARBA00029467"/>
    </source>
</evidence>
<name>A0ABD3C5H1_9LAMI</name>
<reference evidence="9" key="1">
    <citation type="journal article" date="2024" name="IScience">
        <title>Strigolactones Initiate the Formation of Haustorium-like Structures in Castilleja.</title>
        <authorList>
            <person name="Buerger M."/>
            <person name="Peterson D."/>
            <person name="Chory J."/>
        </authorList>
    </citation>
    <scope>NUCLEOTIDE SEQUENCE [LARGE SCALE GENOMIC DNA]</scope>
</reference>
<dbReference type="AlphaFoldDB" id="A0ABD3C5H1"/>
<dbReference type="EMBL" id="JAVIJP010000053">
    <property type="protein sequence ID" value="KAL3624694.1"/>
    <property type="molecule type" value="Genomic_DNA"/>
</dbReference>
<comment type="similarity">
    <text evidence="6">Belongs to the DESIGUAL family.</text>
</comment>
<keyword evidence="3" id="KW-0732">Signal</keyword>
<sequence length="120" mass="12910">MRGKIVGIFACFLIVTLDVTAGILGLKAEAAQNQVKHLKLWIFECKEPSHDAFVLGIAAATLLCVAHVLANLVGGCNICSRDDLHNAAPSKKLSVACLVFTWDHIGRWIVDAGDSNNVKQ</sequence>
<dbReference type="InterPro" id="IPR052222">
    <property type="entry name" value="DESIGUAL"/>
</dbReference>
<evidence type="ECO:0000256" key="1">
    <source>
        <dbReference type="ARBA" id="ARBA00004127"/>
    </source>
</evidence>
<evidence type="ECO:0000256" key="4">
    <source>
        <dbReference type="ARBA" id="ARBA00022989"/>
    </source>
</evidence>
<dbReference type="Proteomes" id="UP001632038">
    <property type="component" value="Unassembled WGS sequence"/>
</dbReference>
<keyword evidence="9" id="KW-1185">Reference proteome</keyword>
<comment type="caution">
    <text evidence="8">The sequence shown here is derived from an EMBL/GenBank/DDBJ whole genome shotgun (WGS) entry which is preliminary data.</text>
</comment>
<dbReference type="GO" id="GO:0012505">
    <property type="term" value="C:endomembrane system"/>
    <property type="evidence" value="ECO:0007669"/>
    <property type="project" value="UniProtKB-SubCell"/>
</dbReference>